<feature type="domain" description="Methyltransferase type 11" evidence="1">
    <location>
        <begin position="52"/>
        <end position="138"/>
    </location>
</feature>
<keyword evidence="2" id="KW-0808">Transferase</keyword>
<gene>
    <name evidence="2" type="ORF">NZH93_10530</name>
</gene>
<dbReference type="InterPro" id="IPR013216">
    <property type="entry name" value="Methyltransf_11"/>
</dbReference>
<dbReference type="Proteomes" id="UP001141259">
    <property type="component" value="Unassembled WGS sequence"/>
</dbReference>
<reference evidence="2" key="1">
    <citation type="submission" date="2022-08" db="EMBL/GenBank/DDBJ databases">
        <authorList>
            <person name="Tistechok S."/>
            <person name="Samborskyy M."/>
            <person name="Roman I."/>
        </authorList>
    </citation>
    <scope>NUCLEOTIDE SEQUENCE</scope>
    <source>
        <strain evidence="2">DSM 103496</strain>
    </source>
</reference>
<name>A0A9X3AEH6_9PSEU</name>
<dbReference type="AlphaFoldDB" id="A0A9X3AEH6"/>
<evidence type="ECO:0000313" key="2">
    <source>
        <dbReference type="EMBL" id="MCS7477287.1"/>
    </source>
</evidence>
<evidence type="ECO:0000313" key="3">
    <source>
        <dbReference type="Proteomes" id="UP001141259"/>
    </source>
</evidence>
<dbReference type="SUPFAM" id="SSF53335">
    <property type="entry name" value="S-adenosyl-L-methionine-dependent methyltransferases"/>
    <property type="match status" value="1"/>
</dbReference>
<dbReference type="GO" id="GO:0032259">
    <property type="term" value="P:methylation"/>
    <property type="evidence" value="ECO:0007669"/>
    <property type="project" value="UniProtKB-KW"/>
</dbReference>
<dbReference type="Pfam" id="PF08241">
    <property type="entry name" value="Methyltransf_11"/>
    <property type="match status" value="1"/>
</dbReference>
<dbReference type="EMBL" id="JANYMP010000004">
    <property type="protein sequence ID" value="MCS7477287.1"/>
    <property type="molecule type" value="Genomic_DNA"/>
</dbReference>
<evidence type="ECO:0000259" key="1">
    <source>
        <dbReference type="Pfam" id="PF08241"/>
    </source>
</evidence>
<keyword evidence="2" id="KW-0489">Methyltransferase</keyword>
<comment type="caution">
    <text evidence="2">The sequence shown here is derived from an EMBL/GenBank/DDBJ whole genome shotgun (WGS) entry which is preliminary data.</text>
</comment>
<dbReference type="Gene3D" id="3.40.50.150">
    <property type="entry name" value="Vaccinia Virus protein VP39"/>
    <property type="match status" value="1"/>
</dbReference>
<dbReference type="CDD" id="cd02440">
    <property type="entry name" value="AdoMet_MTases"/>
    <property type="match status" value="1"/>
</dbReference>
<organism evidence="2 3">
    <name type="scientific">Umezawaea endophytica</name>
    <dbReference type="NCBI Taxonomy" id="1654476"/>
    <lineage>
        <taxon>Bacteria</taxon>
        <taxon>Bacillati</taxon>
        <taxon>Actinomycetota</taxon>
        <taxon>Actinomycetes</taxon>
        <taxon>Pseudonocardiales</taxon>
        <taxon>Pseudonocardiaceae</taxon>
        <taxon>Umezawaea</taxon>
    </lineage>
</organism>
<accession>A0A9X3AEH6</accession>
<dbReference type="GO" id="GO:0008757">
    <property type="term" value="F:S-adenosylmethionine-dependent methyltransferase activity"/>
    <property type="evidence" value="ECO:0007669"/>
    <property type="project" value="InterPro"/>
</dbReference>
<proteinExistence type="predicted"/>
<protein>
    <submittedName>
        <fullName evidence="2">Class I SAM-dependent methyltransferase</fullName>
    </submittedName>
</protein>
<dbReference type="InterPro" id="IPR029063">
    <property type="entry name" value="SAM-dependent_MTases_sf"/>
</dbReference>
<keyword evidence="3" id="KW-1185">Reference proteome</keyword>
<dbReference type="RefSeq" id="WP_259622796.1">
    <property type="nucleotide sequence ID" value="NZ_JANYMP010000004.1"/>
</dbReference>
<sequence length="252" mass="27668">MTTFEDLIEEGEAVPTAGWDFGWFEGRATEERPSWGYSRLLAEHMADAEAALDLQTGGAEVLAGIPSAPKTLCATESWPPNLEIARRNLAPLGGTVVEVQDTDDLPFDDGSFDLVVSRHPTTVLWHEIARVLKPGGTYLSQGIGSGTNRELSEAFLGPLPAPEDLGIEADADAAGLSIITLQHQSLRAEYYDIGAIVHFLRKVLWTVPGFTVDRYRPQLAALHQRIVEEGPFVSHARRYLLKAEKRVPVHHP</sequence>
<dbReference type="PANTHER" id="PTHR43460:SF1">
    <property type="entry name" value="METHYLTRANSFERASE TYPE 11 DOMAIN-CONTAINING PROTEIN"/>
    <property type="match status" value="1"/>
</dbReference>
<dbReference type="PANTHER" id="PTHR43460">
    <property type="entry name" value="METHYLTRANSFERASE"/>
    <property type="match status" value="1"/>
</dbReference>
<dbReference type="InterPro" id="IPR052939">
    <property type="entry name" value="23S_rRNA_MeTrnsfrase_RlmA"/>
</dbReference>